<evidence type="ECO:0000313" key="2">
    <source>
        <dbReference type="Proteomes" id="UP001163328"/>
    </source>
</evidence>
<organism evidence="1 2">
    <name type="scientific">Flavobacterium agricola</name>
    <dbReference type="NCBI Taxonomy" id="2870839"/>
    <lineage>
        <taxon>Bacteria</taxon>
        <taxon>Pseudomonadati</taxon>
        <taxon>Bacteroidota</taxon>
        <taxon>Flavobacteriia</taxon>
        <taxon>Flavobacteriales</taxon>
        <taxon>Flavobacteriaceae</taxon>
        <taxon>Flavobacterium</taxon>
    </lineage>
</organism>
<sequence length="791" mass="86578">MNRILKLIIFTIFIQAGIVYGQVGINTTNPKATLEVAHDLSNTKVAPGIIAPKLTLQELITKSDLYGPEQKGTIIYVSDVENAPEHSKTKFNGIESDGYYYFNGISWELFVSTQNIEIPEEPWKADVTGVDATTFSENIVHGGQVGLGFQKQINNAAQLEIDSADKGILLPRMTTKQRDEITNVPNSLLIFNTDTDCFNFYKNNRWRSLCGDIGTSEIIVANCNSVEVYGDYQVGKAMDAGNYLQITLNVVEPGDYSILVSNPSLGYFFERSGRFPNAGNYLIQLPATGTPRNPGTDSLNITINDEEIACKATVEVKPASVSFQNIRVIHADELVRGESSRGKTITMLIDVVNPGNFSFQTTTVNGLNYGLFDTDLTTGNNIELKLSANGNPPAQAGVFNYPITGTGIIDNPVEATVNVLENDAKIGNISCDAGVVAGTYRLDSPLTATHYIDIPVTSTSAGNYNITITSDTNPGFSFSGSGTFTGANTQNIRVYGTGTPTSAGRIPFTVTVNGVSCNININVVIPTKSILVAGTASARILSALRNTQNFGPNGKSKIESINIFNTTPNATQLRDYINNRGVQVILIGWSWNPNDEIIGVLVDFIKNKKGFVYWVESQDDQNFIKKLLNQTYDANVTTTEDEYSIYTSVFDSSIPDNNPFMNGVFGNAKGKLLRADDYSSWLGIEPATLPSSLNGLIHLPRNGSQPERKTMIFGEGFFMNPDWGNLNYANNQYFGNPSPISVGTGTFNGYYNYDGTSVAIRNINNQDVYNWIIFGNAMDYIFQYVHENFKN</sequence>
<accession>A0ABY6M1G2</accession>
<protein>
    <submittedName>
        <fullName evidence="1">Uncharacterized protein</fullName>
    </submittedName>
</protein>
<gene>
    <name evidence="1" type="ORF">K5I29_01600</name>
</gene>
<proteinExistence type="predicted"/>
<keyword evidence="2" id="KW-1185">Reference proteome</keyword>
<dbReference type="EMBL" id="CP081495">
    <property type="protein sequence ID" value="UYW01647.1"/>
    <property type="molecule type" value="Genomic_DNA"/>
</dbReference>
<dbReference type="RefSeq" id="WP_264434120.1">
    <property type="nucleotide sequence ID" value="NZ_CP081495.1"/>
</dbReference>
<dbReference type="Proteomes" id="UP001163328">
    <property type="component" value="Chromosome"/>
</dbReference>
<evidence type="ECO:0000313" key="1">
    <source>
        <dbReference type="EMBL" id="UYW01647.1"/>
    </source>
</evidence>
<reference evidence="1" key="1">
    <citation type="submission" date="2021-08" db="EMBL/GenBank/DDBJ databases">
        <title>Flavobacterium sp. strain CC-SYL302.</title>
        <authorList>
            <person name="Lin S.-Y."/>
            <person name="Lee T.-H."/>
            <person name="Young C.-C."/>
        </authorList>
    </citation>
    <scope>NUCLEOTIDE SEQUENCE</scope>
    <source>
        <strain evidence="1">CC-SYL302</strain>
    </source>
</reference>
<name>A0ABY6M1G2_9FLAO</name>